<dbReference type="RefSeq" id="WP_202104803.1">
    <property type="nucleotide sequence ID" value="NZ_JAERTY010000012.1"/>
</dbReference>
<comment type="caution">
    <text evidence="1">The sequence shown here is derived from an EMBL/GenBank/DDBJ whole genome shotgun (WGS) entry which is preliminary data.</text>
</comment>
<keyword evidence="2" id="KW-1185">Reference proteome</keyword>
<dbReference type="Proteomes" id="UP000625283">
    <property type="component" value="Unassembled WGS sequence"/>
</dbReference>
<accession>A0ABS1R9U7</accession>
<reference evidence="1 2" key="1">
    <citation type="submission" date="2021-01" db="EMBL/GenBank/DDBJ databases">
        <title>C459-1 draft genome sequence.</title>
        <authorList>
            <person name="Zhang X.-F."/>
        </authorList>
    </citation>
    <scope>NUCLEOTIDE SEQUENCE [LARGE SCALE GENOMIC DNA]</scope>
    <source>
        <strain evidence="2">C459-1</strain>
    </source>
</reference>
<dbReference type="EMBL" id="JAERTY010000012">
    <property type="protein sequence ID" value="MBL1411070.1"/>
    <property type="molecule type" value="Genomic_DNA"/>
</dbReference>
<gene>
    <name evidence="1" type="ORF">JKG61_20090</name>
</gene>
<dbReference type="Gene3D" id="2.40.50.140">
    <property type="entry name" value="Nucleic acid-binding proteins"/>
    <property type="match status" value="1"/>
</dbReference>
<organism evidence="1 2">
    <name type="scientific">Sphingobacterium faecale</name>
    <dbReference type="NCBI Taxonomy" id="2803775"/>
    <lineage>
        <taxon>Bacteria</taxon>
        <taxon>Pseudomonadati</taxon>
        <taxon>Bacteroidota</taxon>
        <taxon>Sphingobacteriia</taxon>
        <taxon>Sphingobacteriales</taxon>
        <taxon>Sphingobacteriaceae</taxon>
        <taxon>Sphingobacterium</taxon>
    </lineage>
</organism>
<evidence type="ECO:0000313" key="1">
    <source>
        <dbReference type="EMBL" id="MBL1411070.1"/>
    </source>
</evidence>
<name>A0ABS1R9U7_9SPHI</name>
<proteinExistence type="predicted"/>
<sequence length="518" mass="61625">MDPRTRTRNISLVTASDPEYRRYVERQRLTRSRIGESYGQRLYADKISVLLESAVRKWVAPYGGQENRILSYEQLGRDHKYSKRFREIDFVLDREDTLTIGELKVSSSRKVLTKAYAQLSESFDVLRRTGRSVVPMLIYINLNYENSHAAIDAFDPDFGSMPFQHRHVNGRAYQLLQLSPVEIFDWAVEQEIIRDPKLIDEALEEARQNHFLRTERSKLRQMEVPEDEWPTELRIIDMQRAPMIVQFCSTDNRPDKNDLATRLKDAFSERHEQHFNFGRVKWFDNTKLFGIVRINGEEAAFVHINNFKRKPSGPLDKNQVIYYRRVVRSDTGKIRLSGCTLLEYTPDFSILMQLLEHDAMEGCIAVRKPSNMPSESKYVFRLLEHGTRQIFMNRSEASFIETVQNYYDKELRDRWFHRFCWYLERIAVKVVESKNREMMEQMIYCYFYANLRPGILFYVWQHGLFRFIAYSDGVDYEIPMEILLEHADDLDELELDRIRNYSYANSFFPKLKLKTFRL</sequence>
<dbReference type="InterPro" id="IPR012340">
    <property type="entry name" value="NA-bd_OB-fold"/>
</dbReference>
<protein>
    <submittedName>
        <fullName evidence="1">Cold shock domain-containing protein</fullName>
    </submittedName>
</protein>
<evidence type="ECO:0000313" key="2">
    <source>
        <dbReference type="Proteomes" id="UP000625283"/>
    </source>
</evidence>
<dbReference type="SUPFAM" id="SSF50249">
    <property type="entry name" value="Nucleic acid-binding proteins"/>
    <property type="match status" value="1"/>
</dbReference>